<evidence type="ECO:0000313" key="2">
    <source>
        <dbReference type="Proteomes" id="UP000053780"/>
    </source>
</evidence>
<accession>T0MGW5</accession>
<dbReference type="InterPro" id="IPR015943">
    <property type="entry name" value="WD40/YVTN_repeat-like_dom_sf"/>
</dbReference>
<sequence>MITISTDYKLISLAYTTEYILIGDCRGNLYKLSEKKLNKISNCNSPISQIKIYNNNIYYSTWDGEIYKNDKCIKIKTGIIKTFHILNDIIYVSLDLNIYVINLNLEVLNCIPVDHKVLCMSDFKNELVLGFNNNQIGLCKFNTIKYITTKHFTGILNLFINDGKIVTGSVDGTIRNKNNLIFKTNKWIRDIYDLNLFCSGNDVWFNNNILYSHNDEVMRVVKFHNDIISIGLDCKIIIYRIEELSEKEKQEIEELNKLIS</sequence>
<reference evidence="1 2" key="1">
    <citation type="journal article" date="2013" name="BMC Genomics">
        <title>Genome sequencing and comparative genomics of honey bee microsporidia, Nosema apis reveal novel insights into host-parasite interactions.</title>
        <authorList>
            <person name="Chen Yp."/>
            <person name="Pettis J.S."/>
            <person name="Zhao Y."/>
            <person name="Liu X."/>
            <person name="Tallon L.J."/>
            <person name="Sadzewicz L.D."/>
            <person name="Li R."/>
            <person name="Zheng H."/>
            <person name="Huang S."/>
            <person name="Zhang X."/>
            <person name="Hamilton M.C."/>
            <person name="Pernal S.F."/>
            <person name="Melathopoulos A.P."/>
            <person name="Yan X."/>
            <person name="Evans J.D."/>
        </authorList>
    </citation>
    <scope>NUCLEOTIDE SEQUENCE [LARGE SCALE GENOMIC DNA]</scope>
    <source>
        <strain evidence="1 2">BRL 01</strain>
    </source>
</reference>
<dbReference type="EMBL" id="KE646870">
    <property type="protein sequence ID" value="EQB62356.1"/>
    <property type="molecule type" value="Genomic_DNA"/>
</dbReference>
<dbReference type="AlphaFoldDB" id="T0MGW5"/>
<dbReference type="Proteomes" id="UP000053780">
    <property type="component" value="Unassembled WGS sequence"/>
</dbReference>
<dbReference type="HOGENOM" id="CLU_087656_0_0_1"/>
<dbReference type="VEuPathDB" id="MicrosporidiaDB:NAPIS_ORF00071"/>
<dbReference type="Gene3D" id="2.130.10.10">
    <property type="entry name" value="YVTN repeat-like/Quinoprotein amine dehydrogenase"/>
    <property type="match status" value="1"/>
</dbReference>
<dbReference type="SUPFAM" id="SSF50978">
    <property type="entry name" value="WD40 repeat-like"/>
    <property type="match status" value="1"/>
</dbReference>
<gene>
    <name evidence="1" type="ORF">NAPIS_ORF00071</name>
</gene>
<evidence type="ECO:0000313" key="1">
    <source>
        <dbReference type="EMBL" id="EQB62356.1"/>
    </source>
</evidence>
<keyword evidence="2" id="KW-1185">Reference proteome</keyword>
<dbReference type="InterPro" id="IPR036322">
    <property type="entry name" value="WD40_repeat_dom_sf"/>
</dbReference>
<dbReference type="OrthoDB" id="2195891at2759"/>
<protein>
    <submittedName>
        <fullName evidence="1">Uncharacterized protein</fullName>
    </submittedName>
</protein>
<organism evidence="1 2">
    <name type="scientific">Vairimorpha apis BRL 01</name>
    <dbReference type="NCBI Taxonomy" id="1037528"/>
    <lineage>
        <taxon>Eukaryota</taxon>
        <taxon>Fungi</taxon>
        <taxon>Fungi incertae sedis</taxon>
        <taxon>Microsporidia</taxon>
        <taxon>Nosematidae</taxon>
        <taxon>Vairimorpha</taxon>
    </lineage>
</organism>
<name>T0MGW5_9MICR</name>
<proteinExistence type="predicted"/>